<dbReference type="InterPro" id="IPR022966">
    <property type="entry name" value="RNase_II/R_CS"/>
</dbReference>
<comment type="caution">
    <text evidence="2">The sequence shown here is derived from an EMBL/GenBank/DDBJ whole genome shotgun (WGS) entry which is preliminary data.</text>
</comment>
<dbReference type="InterPro" id="IPR001900">
    <property type="entry name" value="RNase_II/R"/>
</dbReference>
<gene>
    <name evidence="2" type="ORF">B7P43_G11627</name>
</gene>
<dbReference type="AlphaFoldDB" id="A0A2J7RGT4"/>
<dbReference type="PANTHER" id="PTHR23355:SF9">
    <property type="entry name" value="DIS3-LIKE EXONUCLEASE 2"/>
    <property type="match status" value="1"/>
</dbReference>
<dbReference type="InParanoid" id="A0A2J7RGT4"/>
<evidence type="ECO:0000313" key="2">
    <source>
        <dbReference type="EMBL" id="PNF40042.1"/>
    </source>
</evidence>
<dbReference type="OrthoDB" id="372421at2759"/>
<dbReference type="Proteomes" id="UP000235965">
    <property type="component" value="Unassembled WGS sequence"/>
</dbReference>
<dbReference type="EMBL" id="NEVH01003752">
    <property type="protein sequence ID" value="PNF40044.1"/>
    <property type="molecule type" value="Genomic_DNA"/>
</dbReference>
<proteinExistence type="predicted"/>
<protein>
    <recommendedName>
        <fullName evidence="1">RNB domain-containing protein</fullName>
    </recommendedName>
</protein>
<dbReference type="GO" id="GO:0010587">
    <property type="term" value="P:miRNA catabolic process"/>
    <property type="evidence" value="ECO:0007669"/>
    <property type="project" value="TreeGrafter"/>
</dbReference>
<dbReference type="SMART" id="SM00955">
    <property type="entry name" value="RNB"/>
    <property type="match status" value="1"/>
</dbReference>
<dbReference type="Pfam" id="PF17877">
    <property type="entry name" value="Dis3l2_C_term"/>
    <property type="match status" value="1"/>
</dbReference>
<dbReference type="InterPro" id="IPR012340">
    <property type="entry name" value="NA-bd_OB-fold"/>
</dbReference>
<evidence type="ECO:0000259" key="1">
    <source>
        <dbReference type="SMART" id="SM00955"/>
    </source>
</evidence>
<dbReference type="EMBL" id="NEVH01003752">
    <property type="protein sequence ID" value="PNF40042.1"/>
    <property type="molecule type" value="Genomic_DNA"/>
</dbReference>
<organism evidence="2 3">
    <name type="scientific">Cryptotermes secundus</name>
    <dbReference type="NCBI Taxonomy" id="105785"/>
    <lineage>
        <taxon>Eukaryota</taxon>
        <taxon>Metazoa</taxon>
        <taxon>Ecdysozoa</taxon>
        <taxon>Arthropoda</taxon>
        <taxon>Hexapoda</taxon>
        <taxon>Insecta</taxon>
        <taxon>Pterygota</taxon>
        <taxon>Neoptera</taxon>
        <taxon>Polyneoptera</taxon>
        <taxon>Dictyoptera</taxon>
        <taxon>Blattodea</taxon>
        <taxon>Blattoidea</taxon>
        <taxon>Termitoidae</taxon>
        <taxon>Kalotermitidae</taxon>
        <taxon>Cryptotermitinae</taxon>
        <taxon>Cryptotermes</taxon>
    </lineage>
</organism>
<dbReference type="STRING" id="105785.A0A2J7RGT4"/>
<dbReference type="SUPFAM" id="SSF50249">
    <property type="entry name" value="Nucleic acid-binding proteins"/>
    <property type="match status" value="1"/>
</dbReference>
<dbReference type="GO" id="GO:0000175">
    <property type="term" value="F:3'-5'-RNA exonuclease activity"/>
    <property type="evidence" value="ECO:0007669"/>
    <property type="project" value="TreeGrafter"/>
</dbReference>
<dbReference type="InterPro" id="IPR041093">
    <property type="entry name" value="Dis3l2-like_C"/>
</dbReference>
<sequence>MAILLENDIDFSPYDVRLYQYFRHSPFQIPVEEIKSRSDLRNECIFTIDPQTARDLDDAVSCKELGNGNFLVGVHISDVSYFLKEGTPLDQAVAKKATSTYLVQSVFHMLPTELCSICSLLPGDDKLAFSVFWEITPQAEILKHYITRSVIRSCAQLSYQHAQVMLENPDKQWNKDELPQIYGKYAPKDLSCVVNTLNRLAVIMRAKRFGDGALKIDQPKLCFSLVNGSGLPLECSLYVNTESHRLIEEFMLLANMTVAKQLSADFPDLAFLRSHPAPSPYIMKELKKSLEERGIFIDISSAGGLQASIHQYDGDDPISQARMLVLNNLCARSMIRAKYFCANFINAEEGFWHYALNVPLYTHFTSPIRRYADVMVHRLLCASLGYSPKPNWKPDSVQATATNCNRQKYQAKRAGEQSTELYLTVYIGLHGPMIEEAVVMDVKDLSFDIIIRRTGLVQRIYTNNLPFPAKVTCRAENKKIMAQEIEWLPTDTVPFGTRLVVEIFSIVTVELSRSPTSLKVETRLLRPPTSVAFST</sequence>
<dbReference type="PROSITE" id="PS01175">
    <property type="entry name" value="RIBONUCLEASE_II"/>
    <property type="match status" value="1"/>
</dbReference>
<keyword evidence="3" id="KW-1185">Reference proteome</keyword>
<dbReference type="GO" id="GO:0006402">
    <property type="term" value="P:mRNA catabolic process"/>
    <property type="evidence" value="ECO:0007669"/>
    <property type="project" value="TreeGrafter"/>
</dbReference>
<name>A0A2J7RGT4_9NEOP</name>
<dbReference type="GO" id="GO:0003723">
    <property type="term" value="F:RNA binding"/>
    <property type="evidence" value="ECO:0007669"/>
    <property type="project" value="InterPro"/>
</dbReference>
<dbReference type="InterPro" id="IPR050180">
    <property type="entry name" value="RNR_Ribonuclease"/>
</dbReference>
<feature type="domain" description="RNB" evidence="1">
    <location>
        <begin position="37"/>
        <end position="386"/>
    </location>
</feature>
<dbReference type="EMBL" id="NEVH01003752">
    <property type="protein sequence ID" value="PNF40043.1"/>
    <property type="molecule type" value="Genomic_DNA"/>
</dbReference>
<accession>A0A2J7RGT4</accession>
<dbReference type="Pfam" id="PF00773">
    <property type="entry name" value="RNB"/>
    <property type="match status" value="1"/>
</dbReference>
<dbReference type="PANTHER" id="PTHR23355">
    <property type="entry name" value="RIBONUCLEASE"/>
    <property type="match status" value="1"/>
</dbReference>
<dbReference type="GO" id="GO:0000932">
    <property type="term" value="C:P-body"/>
    <property type="evidence" value="ECO:0007669"/>
    <property type="project" value="TreeGrafter"/>
</dbReference>
<evidence type="ECO:0000313" key="3">
    <source>
        <dbReference type="Proteomes" id="UP000235965"/>
    </source>
</evidence>
<reference evidence="2 3" key="1">
    <citation type="submission" date="2017-12" db="EMBL/GenBank/DDBJ databases">
        <title>Hemimetabolous genomes reveal molecular basis of termite eusociality.</title>
        <authorList>
            <person name="Harrison M.C."/>
            <person name="Jongepier E."/>
            <person name="Robertson H.M."/>
            <person name="Arning N."/>
            <person name="Bitard-Feildel T."/>
            <person name="Chao H."/>
            <person name="Childers C.P."/>
            <person name="Dinh H."/>
            <person name="Doddapaneni H."/>
            <person name="Dugan S."/>
            <person name="Gowin J."/>
            <person name="Greiner C."/>
            <person name="Han Y."/>
            <person name="Hu H."/>
            <person name="Hughes D.S.T."/>
            <person name="Huylmans A.-K."/>
            <person name="Kemena C."/>
            <person name="Kremer L.P.M."/>
            <person name="Lee S.L."/>
            <person name="Lopez-Ezquerra A."/>
            <person name="Mallet L."/>
            <person name="Monroy-Kuhn J.M."/>
            <person name="Moser A."/>
            <person name="Murali S.C."/>
            <person name="Muzny D.M."/>
            <person name="Otani S."/>
            <person name="Piulachs M.-D."/>
            <person name="Poelchau M."/>
            <person name="Qu J."/>
            <person name="Schaub F."/>
            <person name="Wada-Katsumata A."/>
            <person name="Worley K.C."/>
            <person name="Xie Q."/>
            <person name="Ylla G."/>
            <person name="Poulsen M."/>
            <person name="Gibbs R.A."/>
            <person name="Schal C."/>
            <person name="Richards S."/>
            <person name="Belles X."/>
            <person name="Korb J."/>
            <person name="Bornberg-Bauer E."/>
        </authorList>
    </citation>
    <scope>NUCLEOTIDE SEQUENCE [LARGE SCALE GENOMIC DNA]</scope>
    <source>
        <tissue evidence="2">Whole body</tissue>
    </source>
</reference>
<dbReference type="Gene3D" id="2.40.50.140">
    <property type="entry name" value="Nucleic acid-binding proteins"/>
    <property type="match status" value="1"/>
</dbReference>